<dbReference type="InterPro" id="IPR001763">
    <property type="entry name" value="Rhodanese-like_dom"/>
</dbReference>
<reference evidence="3 4" key="1">
    <citation type="submission" date="2024-04" db="EMBL/GenBank/DDBJ databases">
        <title>New Clade of Flavobacterium.</title>
        <authorList>
            <person name="Matos L."/>
            <person name="Proenca D.N."/>
            <person name="Fransisco R.M."/>
            <person name="Chung A.P."/>
            <person name="Maccario L."/>
            <person name="Sorensen S.J."/>
            <person name="Morais P.V."/>
        </authorList>
    </citation>
    <scope>NUCLEOTIDE SEQUENCE [LARGE SCALE GENOMIC DNA]</scope>
    <source>
        <strain evidence="3 4">FZUC8N2.13</strain>
    </source>
</reference>
<dbReference type="InterPro" id="IPR036873">
    <property type="entry name" value="Rhodanese-like_dom_sf"/>
</dbReference>
<dbReference type="PANTHER" id="PTHR43031:SF18">
    <property type="entry name" value="RHODANESE-RELATED SULFURTRANSFERASES"/>
    <property type="match status" value="1"/>
</dbReference>
<comment type="caution">
    <text evidence="3">The sequence shown here is derived from an EMBL/GenBank/DDBJ whole genome shotgun (WGS) entry which is preliminary data.</text>
</comment>
<feature type="domain" description="Rhodanese" evidence="2">
    <location>
        <begin position="40"/>
        <end position="126"/>
    </location>
</feature>
<evidence type="ECO:0000313" key="4">
    <source>
        <dbReference type="Proteomes" id="UP001574169"/>
    </source>
</evidence>
<evidence type="ECO:0000259" key="2">
    <source>
        <dbReference type="PROSITE" id="PS50206"/>
    </source>
</evidence>
<feature type="signal peptide" evidence="1">
    <location>
        <begin position="1"/>
        <end position="20"/>
    </location>
</feature>
<dbReference type="EMBL" id="JBCFQL010000010">
    <property type="protein sequence ID" value="MFA9191845.1"/>
    <property type="molecule type" value="Genomic_DNA"/>
</dbReference>
<proteinExistence type="predicted"/>
<sequence>MKFKSLFAILLLFILFSCNAQTSENIKTVEVAAFAKEIKTTPKPQILDVRTPEEFATGHIDKAKNIDWQNENFVKNTEKLDKNKPVYVYCRSGKRSQKASEKLSALGFKKIYNLDGGYLKWNAETKTAQ</sequence>
<dbReference type="PROSITE" id="PS51257">
    <property type="entry name" value="PROKAR_LIPOPROTEIN"/>
    <property type="match status" value="1"/>
</dbReference>
<protein>
    <submittedName>
        <fullName evidence="3">Rhodanese-like domain-containing protein</fullName>
    </submittedName>
</protein>
<name>A0ABV4TCM4_9FLAO</name>
<evidence type="ECO:0000256" key="1">
    <source>
        <dbReference type="SAM" id="SignalP"/>
    </source>
</evidence>
<dbReference type="PANTHER" id="PTHR43031">
    <property type="entry name" value="FAD-DEPENDENT OXIDOREDUCTASE"/>
    <property type="match status" value="1"/>
</dbReference>
<keyword evidence="1" id="KW-0732">Signal</keyword>
<dbReference type="InterPro" id="IPR050229">
    <property type="entry name" value="GlpE_sulfurtransferase"/>
</dbReference>
<dbReference type="PROSITE" id="PS50206">
    <property type="entry name" value="RHODANESE_3"/>
    <property type="match status" value="1"/>
</dbReference>
<dbReference type="SUPFAM" id="SSF52821">
    <property type="entry name" value="Rhodanese/Cell cycle control phosphatase"/>
    <property type="match status" value="1"/>
</dbReference>
<dbReference type="Proteomes" id="UP001574169">
    <property type="component" value="Unassembled WGS sequence"/>
</dbReference>
<organism evidence="3 4">
    <name type="scientific">Flavobacterium zubiriense</name>
    <dbReference type="NCBI Taxonomy" id="3138075"/>
    <lineage>
        <taxon>Bacteria</taxon>
        <taxon>Pseudomonadati</taxon>
        <taxon>Bacteroidota</taxon>
        <taxon>Flavobacteriia</taxon>
        <taxon>Flavobacteriales</taxon>
        <taxon>Flavobacteriaceae</taxon>
        <taxon>Flavobacterium</taxon>
    </lineage>
</organism>
<accession>A0ABV4TCM4</accession>
<dbReference type="RefSeq" id="WP_373406813.1">
    <property type="nucleotide sequence ID" value="NZ_JBCFQL010000010.1"/>
</dbReference>
<feature type="chain" id="PRO_5045690258" evidence="1">
    <location>
        <begin position="21"/>
        <end position="129"/>
    </location>
</feature>
<keyword evidence="4" id="KW-1185">Reference proteome</keyword>
<dbReference type="Gene3D" id="3.40.250.10">
    <property type="entry name" value="Rhodanese-like domain"/>
    <property type="match status" value="1"/>
</dbReference>
<gene>
    <name evidence="3" type="ORF">AAGV28_10760</name>
</gene>
<evidence type="ECO:0000313" key="3">
    <source>
        <dbReference type="EMBL" id="MFA9191845.1"/>
    </source>
</evidence>
<dbReference type="CDD" id="cd00158">
    <property type="entry name" value="RHOD"/>
    <property type="match status" value="1"/>
</dbReference>
<dbReference type="SMART" id="SM00450">
    <property type="entry name" value="RHOD"/>
    <property type="match status" value="1"/>
</dbReference>
<dbReference type="Pfam" id="PF00581">
    <property type="entry name" value="Rhodanese"/>
    <property type="match status" value="1"/>
</dbReference>